<dbReference type="SUPFAM" id="SSF55103">
    <property type="entry name" value="FAD-linked oxidases, C-terminal domain"/>
    <property type="match status" value="1"/>
</dbReference>
<gene>
    <name evidence="7" type="ORF">UFOPK3773_00146</name>
</gene>
<evidence type="ECO:0000256" key="3">
    <source>
        <dbReference type="ARBA" id="ARBA00022630"/>
    </source>
</evidence>
<dbReference type="InterPro" id="IPR016164">
    <property type="entry name" value="FAD-linked_Oxase-like_C"/>
</dbReference>
<evidence type="ECO:0000256" key="2">
    <source>
        <dbReference type="ARBA" id="ARBA00008000"/>
    </source>
</evidence>
<accession>A0A6J7IGL1</accession>
<comment type="similarity">
    <text evidence="2">Belongs to the FAD-binding oxidoreductase/transferase type 4 family.</text>
</comment>
<dbReference type="GO" id="GO:0016491">
    <property type="term" value="F:oxidoreductase activity"/>
    <property type="evidence" value="ECO:0007669"/>
    <property type="project" value="UniProtKB-KW"/>
</dbReference>
<evidence type="ECO:0000256" key="1">
    <source>
        <dbReference type="ARBA" id="ARBA00001974"/>
    </source>
</evidence>
<dbReference type="GO" id="GO:0022904">
    <property type="term" value="P:respiratory electron transport chain"/>
    <property type="evidence" value="ECO:0007669"/>
    <property type="project" value="TreeGrafter"/>
</dbReference>
<reference evidence="7" key="1">
    <citation type="submission" date="2020-05" db="EMBL/GenBank/DDBJ databases">
        <authorList>
            <person name="Chiriac C."/>
            <person name="Salcher M."/>
            <person name="Ghai R."/>
            <person name="Kavagutti S V."/>
        </authorList>
    </citation>
    <scope>NUCLEOTIDE SEQUENCE</scope>
</reference>
<dbReference type="Gene3D" id="1.10.45.10">
    <property type="entry name" value="Vanillyl-alcohol Oxidase, Chain A, domain 4"/>
    <property type="match status" value="1"/>
</dbReference>
<evidence type="ECO:0000256" key="4">
    <source>
        <dbReference type="ARBA" id="ARBA00022827"/>
    </source>
</evidence>
<comment type="cofactor">
    <cofactor evidence="1">
        <name>FAD</name>
        <dbReference type="ChEBI" id="CHEBI:57692"/>
    </cofactor>
</comment>
<proteinExistence type="inferred from homology"/>
<dbReference type="PANTHER" id="PTHR43716:SF1">
    <property type="entry name" value="D-2-HYDROXYGLUTARATE DEHYDROGENASE, MITOCHONDRIAL"/>
    <property type="match status" value="1"/>
</dbReference>
<dbReference type="InterPro" id="IPR051264">
    <property type="entry name" value="FAD-oxidored/transferase_4"/>
</dbReference>
<dbReference type="Gene3D" id="3.30.70.2190">
    <property type="match status" value="1"/>
</dbReference>
<dbReference type="AlphaFoldDB" id="A0A6J7IGL1"/>
<dbReference type="Gene3D" id="3.30.70.2740">
    <property type="match status" value="1"/>
</dbReference>
<dbReference type="Gene3D" id="3.30.43.10">
    <property type="entry name" value="Uridine Diphospho-n-acetylenolpyruvylglucosamine Reductase, domain 2"/>
    <property type="match status" value="1"/>
</dbReference>
<dbReference type="InterPro" id="IPR036318">
    <property type="entry name" value="FAD-bd_PCMH-like_sf"/>
</dbReference>
<dbReference type="Pfam" id="PF01565">
    <property type="entry name" value="FAD_binding_4"/>
    <property type="match status" value="1"/>
</dbReference>
<dbReference type="InterPro" id="IPR016167">
    <property type="entry name" value="FAD-bd_PCMH_sub1"/>
</dbReference>
<evidence type="ECO:0000256" key="5">
    <source>
        <dbReference type="ARBA" id="ARBA00023002"/>
    </source>
</evidence>
<keyword evidence="4" id="KW-0274">FAD</keyword>
<dbReference type="SUPFAM" id="SSF56176">
    <property type="entry name" value="FAD-binding/transporter-associated domain-like"/>
    <property type="match status" value="1"/>
</dbReference>
<sequence length="453" mass="47560">MSDQFLALLAAVVGPEHVVTDPDIMADYLVDWSRRFHGTARAVVRPASTSEVVAVVALCRDAGVPIHPQGGNSGLVGGSVPAFEHGPAGPPIVLSTRRLTRLDEVDQLAGQVTVGAGVTLGDLRRHATAAGWEYGVDLAGRDTATVGGTLATNAGGIRVCCYGMTRAQVTGIEAVLPDGSVVSHLGGLDKDNTGYDLASLLVGSEGTLGVITAVRLRLHRPPGRSTLALIGVSGFDEALVLVRDAVAPDVRLLAAEMVDDVGMRAIMALDDLPWPVEQQWPYLLLLEVEDGGDADGLLLADDADAAIASDASTVARLWRYREGQGEAFNALGINHRLDVSVPFEYLATVADQVRLLFDDRDDVTHIGVFGHLADGNLHIEVIGPAENDSSVDERVLNLIASVGGSISAEHGVGRQKAPYLGLCRSEAEIAVMRSIKSALDPQGLFAPGVIFTS</sequence>
<organism evidence="7">
    <name type="scientific">freshwater metagenome</name>
    <dbReference type="NCBI Taxonomy" id="449393"/>
    <lineage>
        <taxon>unclassified sequences</taxon>
        <taxon>metagenomes</taxon>
        <taxon>ecological metagenomes</taxon>
    </lineage>
</organism>
<dbReference type="Gene3D" id="3.30.465.10">
    <property type="match status" value="1"/>
</dbReference>
<protein>
    <submittedName>
        <fullName evidence="7">Unannotated protein</fullName>
    </submittedName>
</protein>
<evidence type="ECO:0000259" key="6">
    <source>
        <dbReference type="PROSITE" id="PS51387"/>
    </source>
</evidence>
<dbReference type="Pfam" id="PF02913">
    <property type="entry name" value="FAD-oxidase_C"/>
    <property type="match status" value="1"/>
</dbReference>
<dbReference type="InterPro" id="IPR006094">
    <property type="entry name" value="Oxid_FAD_bind_N"/>
</dbReference>
<feature type="domain" description="FAD-binding PCMH-type" evidence="6">
    <location>
        <begin position="36"/>
        <end position="221"/>
    </location>
</feature>
<name>A0A6J7IGL1_9ZZZZ</name>
<dbReference type="EMBL" id="CAFBNF010000007">
    <property type="protein sequence ID" value="CAB4929327.1"/>
    <property type="molecule type" value="Genomic_DNA"/>
</dbReference>
<dbReference type="GO" id="GO:0071949">
    <property type="term" value="F:FAD binding"/>
    <property type="evidence" value="ECO:0007669"/>
    <property type="project" value="InterPro"/>
</dbReference>
<dbReference type="InterPro" id="IPR004113">
    <property type="entry name" value="FAD-bd_oxidored_4_C"/>
</dbReference>
<dbReference type="PROSITE" id="PS51387">
    <property type="entry name" value="FAD_PCMH"/>
    <property type="match status" value="1"/>
</dbReference>
<keyword evidence="3" id="KW-0285">Flavoprotein</keyword>
<dbReference type="InterPro" id="IPR016171">
    <property type="entry name" value="Vanillyl_alc_oxidase_C-sub2"/>
</dbReference>
<dbReference type="InterPro" id="IPR016166">
    <property type="entry name" value="FAD-bd_PCMH"/>
</dbReference>
<dbReference type="InterPro" id="IPR016169">
    <property type="entry name" value="FAD-bd_PCMH_sub2"/>
</dbReference>
<dbReference type="FunFam" id="1.10.45.10:FF:000001">
    <property type="entry name" value="D-lactate dehydrogenase mitochondrial"/>
    <property type="match status" value="1"/>
</dbReference>
<evidence type="ECO:0000313" key="7">
    <source>
        <dbReference type="EMBL" id="CAB4929327.1"/>
    </source>
</evidence>
<dbReference type="PANTHER" id="PTHR43716">
    <property type="entry name" value="D-2-HYDROXYGLUTARATE DEHYDROGENASE, MITOCHONDRIAL"/>
    <property type="match status" value="1"/>
</dbReference>
<keyword evidence="5" id="KW-0560">Oxidoreductase</keyword>